<keyword evidence="2" id="KW-1185">Reference proteome</keyword>
<dbReference type="EMBL" id="JAQQWM010000009">
    <property type="protein sequence ID" value="KAK8046322.1"/>
    <property type="molecule type" value="Genomic_DNA"/>
</dbReference>
<organism evidence="1 2">
    <name type="scientific">Apiospora saccharicola</name>
    <dbReference type="NCBI Taxonomy" id="335842"/>
    <lineage>
        <taxon>Eukaryota</taxon>
        <taxon>Fungi</taxon>
        <taxon>Dikarya</taxon>
        <taxon>Ascomycota</taxon>
        <taxon>Pezizomycotina</taxon>
        <taxon>Sordariomycetes</taxon>
        <taxon>Xylariomycetidae</taxon>
        <taxon>Amphisphaeriales</taxon>
        <taxon>Apiosporaceae</taxon>
        <taxon>Apiospora</taxon>
    </lineage>
</organism>
<dbReference type="Proteomes" id="UP001446871">
    <property type="component" value="Unassembled WGS sequence"/>
</dbReference>
<gene>
    <name evidence="1" type="ORF">PG996_014386</name>
</gene>
<sequence>MPVRRGKHLEDPAGPSRIVAGLGTAGLGNKHDPNLKIKGYGLCVFSIRRGSLLEGLTQRRHEPPQHAVQPRRVLVALEQLDPVDEAEEQERAEGDELFDQVDRGVDCGYWICL</sequence>
<evidence type="ECO:0000313" key="1">
    <source>
        <dbReference type="EMBL" id="KAK8046322.1"/>
    </source>
</evidence>
<accession>A0ABR1TIB7</accession>
<comment type="caution">
    <text evidence="1">The sequence shown here is derived from an EMBL/GenBank/DDBJ whole genome shotgun (WGS) entry which is preliminary data.</text>
</comment>
<protein>
    <submittedName>
        <fullName evidence="1">Uncharacterized protein</fullName>
    </submittedName>
</protein>
<name>A0ABR1TIB7_9PEZI</name>
<proteinExistence type="predicted"/>
<evidence type="ECO:0000313" key="2">
    <source>
        <dbReference type="Proteomes" id="UP001446871"/>
    </source>
</evidence>
<reference evidence="1 2" key="1">
    <citation type="submission" date="2023-01" db="EMBL/GenBank/DDBJ databases">
        <title>Analysis of 21 Apiospora genomes using comparative genomics revels a genus with tremendous synthesis potential of carbohydrate active enzymes and secondary metabolites.</title>
        <authorList>
            <person name="Sorensen T."/>
        </authorList>
    </citation>
    <scope>NUCLEOTIDE SEQUENCE [LARGE SCALE GENOMIC DNA]</scope>
    <source>
        <strain evidence="1 2">CBS 83171</strain>
    </source>
</reference>